<reference evidence="2 3" key="1">
    <citation type="journal article" date="2023" name="Life. Sci Alliance">
        <title>Evolutionary insights into 3D genome organization and epigenetic landscape of Vigna mungo.</title>
        <authorList>
            <person name="Junaid A."/>
            <person name="Singh B."/>
            <person name="Bhatia S."/>
        </authorList>
    </citation>
    <scope>NUCLEOTIDE SEQUENCE [LARGE SCALE GENOMIC DNA]</scope>
    <source>
        <strain evidence="2">Urdbean</strain>
    </source>
</reference>
<evidence type="ECO:0000256" key="1">
    <source>
        <dbReference type="SAM" id="MobiDB-lite"/>
    </source>
</evidence>
<evidence type="ECO:0000313" key="3">
    <source>
        <dbReference type="Proteomes" id="UP001374535"/>
    </source>
</evidence>
<feature type="non-terminal residue" evidence="2">
    <location>
        <position position="102"/>
    </location>
</feature>
<accession>A0AAQ3NKX7</accession>
<feature type="region of interest" description="Disordered" evidence="1">
    <location>
        <begin position="32"/>
        <end position="77"/>
    </location>
</feature>
<dbReference type="AlphaFoldDB" id="A0AAQ3NKX7"/>
<keyword evidence="3" id="KW-1185">Reference proteome</keyword>
<feature type="compositionally biased region" description="Basic residues" evidence="1">
    <location>
        <begin position="60"/>
        <end position="77"/>
    </location>
</feature>
<organism evidence="2 3">
    <name type="scientific">Vigna mungo</name>
    <name type="common">Black gram</name>
    <name type="synonym">Phaseolus mungo</name>
    <dbReference type="NCBI Taxonomy" id="3915"/>
    <lineage>
        <taxon>Eukaryota</taxon>
        <taxon>Viridiplantae</taxon>
        <taxon>Streptophyta</taxon>
        <taxon>Embryophyta</taxon>
        <taxon>Tracheophyta</taxon>
        <taxon>Spermatophyta</taxon>
        <taxon>Magnoliopsida</taxon>
        <taxon>eudicotyledons</taxon>
        <taxon>Gunneridae</taxon>
        <taxon>Pentapetalae</taxon>
        <taxon>rosids</taxon>
        <taxon>fabids</taxon>
        <taxon>Fabales</taxon>
        <taxon>Fabaceae</taxon>
        <taxon>Papilionoideae</taxon>
        <taxon>50 kb inversion clade</taxon>
        <taxon>NPAAA clade</taxon>
        <taxon>indigoferoid/millettioid clade</taxon>
        <taxon>Phaseoleae</taxon>
        <taxon>Vigna</taxon>
    </lineage>
</organism>
<sequence>MTSASYQSHTTPNTTHRPTSIIICALLVNSSDVPPNRKRGRQHPINPHTASVEVLPPPNRKLRQPSKSFHHHEPKRRTCWRRRNRIRQLPARTSIWIVLNGS</sequence>
<dbReference type="EMBL" id="CP144696">
    <property type="protein sequence ID" value="WVZ11816.1"/>
    <property type="molecule type" value="Genomic_DNA"/>
</dbReference>
<protein>
    <submittedName>
        <fullName evidence="2">Uncharacterized protein</fullName>
    </submittedName>
</protein>
<proteinExistence type="predicted"/>
<name>A0AAQ3NKX7_VIGMU</name>
<gene>
    <name evidence="2" type="ORF">V8G54_016346</name>
</gene>
<dbReference type="Proteomes" id="UP001374535">
    <property type="component" value="Chromosome 5"/>
</dbReference>
<evidence type="ECO:0000313" key="2">
    <source>
        <dbReference type="EMBL" id="WVZ11816.1"/>
    </source>
</evidence>